<gene>
    <name evidence="1" type="ORF">SAMN05443549_107157</name>
</gene>
<proteinExistence type="predicted"/>
<keyword evidence="2" id="KW-1185">Reference proteome</keyword>
<dbReference type="AlphaFoldDB" id="A0A1M5N982"/>
<evidence type="ECO:0000313" key="1">
    <source>
        <dbReference type="EMBL" id="SHG86080.1"/>
    </source>
</evidence>
<name>A0A1M5N982_9FLAO</name>
<accession>A0A1M5N982</accession>
<dbReference type="OrthoDB" id="9856532at2"/>
<dbReference type="Proteomes" id="UP000184516">
    <property type="component" value="Unassembled WGS sequence"/>
</dbReference>
<sequence length="87" mass="10464">MDNNRFYVAAEKLHEIADELTKRGFEELDECVSHDELADRLFIDTEKKTFYFTDEECVKEANEIIVEKFKQTYHSTNIKKVKQWKQN</sequence>
<dbReference type="EMBL" id="FQWB01000007">
    <property type="protein sequence ID" value="SHG86080.1"/>
    <property type="molecule type" value="Genomic_DNA"/>
</dbReference>
<dbReference type="STRING" id="468056.SAMN05443549_107157"/>
<reference evidence="2" key="1">
    <citation type="submission" date="2016-11" db="EMBL/GenBank/DDBJ databases">
        <authorList>
            <person name="Varghese N."/>
            <person name="Submissions S."/>
        </authorList>
    </citation>
    <scope>NUCLEOTIDE SEQUENCE [LARGE SCALE GENOMIC DNA]</scope>
    <source>
        <strain evidence="2">DSM 19978</strain>
    </source>
</reference>
<evidence type="ECO:0000313" key="2">
    <source>
        <dbReference type="Proteomes" id="UP000184516"/>
    </source>
</evidence>
<organism evidence="1 2">
    <name type="scientific">Flavobacterium fluvii</name>
    <dbReference type="NCBI Taxonomy" id="468056"/>
    <lineage>
        <taxon>Bacteria</taxon>
        <taxon>Pseudomonadati</taxon>
        <taxon>Bacteroidota</taxon>
        <taxon>Flavobacteriia</taxon>
        <taxon>Flavobacteriales</taxon>
        <taxon>Flavobacteriaceae</taxon>
        <taxon>Flavobacterium</taxon>
    </lineage>
</organism>
<protein>
    <submittedName>
        <fullName evidence="1">Uncharacterized protein</fullName>
    </submittedName>
</protein>
<dbReference type="RefSeq" id="WP_073371610.1">
    <property type="nucleotide sequence ID" value="NZ_FQWB01000007.1"/>
</dbReference>